<dbReference type="Gene3D" id="3.30.200.270">
    <property type="match status" value="1"/>
</dbReference>
<dbReference type="SUPFAM" id="SSF49503">
    <property type="entry name" value="Cupredoxins"/>
    <property type="match status" value="1"/>
</dbReference>
<keyword evidence="1" id="KW-1133">Transmembrane helix</keyword>
<dbReference type="Gene3D" id="2.60.40.420">
    <property type="entry name" value="Cupredoxins - blue copper proteins"/>
    <property type="match status" value="1"/>
</dbReference>
<evidence type="ECO:0000259" key="2">
    <source>
        <dbReference type="PROSITE" id="PS50857"/>
    </source>
</evidence>
<comment type="caution">
    <text evidence="3">The sequence shown here is derived from an EMBL/GenBank/DDBJ whole genome shotgun (WGS) entry which is preliminary data.</text>
</comment>
<dbReference type="InterPro" id="IPR002429">
    <property type="entry name" value="CcO_II-like_C"/>
</dbReference>
<dbReference type="AlphaFoldDB" id="A0A0F9E9G6"/>
<keyword evidence="1" id="KW-0812">Transmembrane</keyword>
<dbReference type="EMBL" id="LAZR01035828">
    <property type="protein sequence ID" value="KKL26471.1"/>
    <property type="molecule type" value="Genomic_DNA"/>
</dbReference>
<organism evidence="3">
    <name type="scientific">marine sediment metagenome</name>
    <dbReference type="NCBI Taxonomy" id="412755"/>
    <lineage>
        <taxon>unclassified sequences</taxon>
        <taxon>metagenomes</taxon>
        <taxon>ecological metagenomes</taxon>
    </lineage>
</organism>
<dbReference type="InterPro" id="IPR028096">
    <property type="entry name" value="EfeO_Cupredoxin"/>
</dbReference>
<name>A0A0F9E9G6_9ZZZZ</name>
<sequence length="245" mass="27265">MYRITIGKSRVLFRGLMAVVTIFTILAYSSAWGVVFGSDSAQDLPPGTVQLTPAIPGMGEHWANPGDMPLGPIYLVYQAEVIGIEYMYSQDMLGEVTIPTPEGEEVFYELANLAVDHAVDHFDVGFMDHGHEGFEVAHWDVHVYFVGHAEHMAITGEPAPEVQEISIKAKRFEYEPNTITVNQGDTVRLKIKSIDTTHGFGLPDFEINVKIKKGETVEVEFVADKKGTFNFQKTLLTALPYRSLE</sequence>
<gene>
    <name evidence="3" type="ORF">LCGC14_2394950</name>
</gene>
<protein>
    <recommendedName>
        <fullName evidence="2">Cytochrome oxidase subunit II copper A binding domain-containing protein</fullName>
    </recommendedName>
</protein>
<accession>A0A0F9E9G6</accession>
<proteinExistence type="predicted"/>
<dbReference type="Pfam" id="PF13473">
    <property type="entry name" value="Cupredoxin_1"/>
    <property type="match status" value="1"/>
</dbReference>
<dbReference type="GO" id="GO:0004129">
    <property type="term" value="F:cytochrome-c oxidase activity"/>
    <property type="evidence" value="ECO:0007669"/>
    <property type="project" value="InterPro"/>
</dbReference>
<dbReference type="PROSITE" id="PS50857">
    <property type="entry name" value="COX2_CUA"/>
    <property type="match status" value="1"/>
</dbReference>
<dbReference type="InterPro" id="IPR008972">
    <property type="entry name" value="Cupredoxin"/>
</dbReference>
<dbReference type="GO" id="GO:0005507">
    <property type="term" value="F:copper ion binding"/>
    <property type="evidence" value="ECO:0007669"/>
    <property type="project" value="InterPro"/>
</dbReference>
<evidence type="ECO:0000256" key="1">
    <source>
        <dbReference type="SAM" id="Phobius"/>
    </source>
</evidence>
<reference evidence="3" key="1">
    <citation type="journal article" date="2015" name="Nature">
        <title>Complex archaea that bridge the gap between prokaryotes and eukaryotes.</title>
        <authorList>
            <person name="Spang A."/>
            <person name="Saw J.H."/>
            <person name="Jorgensen S.L."/>
            <person name="Zaremba-Niedzwiedzka K."/>
            <person name="Martijn J."/>
            <person name="Lind A.E."/>
            <person name="van Eijk R."/>
            <person name="Schleper C."/>
            <person name="Guy L."/>
            <person name="Ettema T.J."/>
        </authorList>
    </citation>
    <scope>NUCLEOTIDE SEQUENCE</scope>
</reference>
<feature type="domain" description="Cytochrome oxidase subunit II copper A binding" evidence="2">
    <location>
        <begin position="157"/>
        <end position="245"/>
    </location>
</feature>
<keyword evidence="1" id="KW-0472">Membrane</keyword>
<evidence type="ECO:0000313" key="3">
    <source>
        <dbReference type="EMBL" id="KKL26471.1"/>
    </source>
</evidence>
<dbReference type="GO" id="GO:0016020">
    <property type="term" value="C:membrane"/>
    <property type="evidence" value="ECO:0007669"/>
    <property type="project" value="InterPro"/>
</dbReference>
<feature type="transmembrane region" description="Helical" evidence="1">
    <location>
        <begin position="12"/>
        <end position="35"/>
    </location>
</feature>